<dbReference type="SUPFAM" id="SSF50677">
    <property type="entry name" value="ValRS/IleRS/LeuRS editing domain"/>
    <property type="match status" value="1"/>
</dbReference>
<reference evidence="16" key="1">
    <citation type="journal article" date="2017" name="Int J Environ Stud">
        <title>Does the Miocene-Pliocene relict legume Oxytropis triphylla form nitrogen-fixing nodules with a combination of bacterial strains?</title>
        <authorList>
            <person name="Safronova V."/>
            <person name="Belimov A."/>
            <person name="Sazanova A."/>
            <person name="Kuznetsova I."/>
            <person name="Popova J."/>
            <person name="Andronov E."/>
            <person name="Verkhozina A."/>
            <person name="Tikhonovich I."/>
        </authorList>
    </citation>
    <scope>NUCLEOTIDE SEQUENCE [LARGE SCALE GENOMIC DNA]</scope>
    <source>
        <strain evidence="16">Tri-38</strain>
    </source>
</reference>
<evidence type="ECO:0000256" key="7">
    <source>
        <dbReference type="ARBA" id="ARBA00023146"/>
    </source>
</evidence>
<feature type="domain" description="Methionyl/Valyl/Leucyl/Isoleucyl-tRNA synthetase anticodon-binding" evidence="12">
    <location>
        <begin position="709"/>
        <end position="836"/>
    </location>
</feature>
<evidence type="ECO:0000259" key="11">
    <source>
        <dbReference type="Pfam" id="PF00133"/>
    </source>
</evidence>
<dbReference type="InterPro" id="IPR002302">
    <property type="entry name" value="Leu-tRNA-ligase"/>
</dbReference>
<proteinExistence type="inferred from homology"/>
<dbReference type="PRINTS" id="PR00985">
    <property type="entry name" value="TRNASYNTHLEU"/>
</dbReference>
<comment type="subcellular location">
    <subcellularLocation>
        <location evidence="9">Cytoplasm</location>
    </subcellularLocation>
</comment>
<dbReference type="GO" id="GO:0004823">
    <property type="term" value="F:leucine-tRNA ligase activity"/>
    <property type="evidence" value="ECO:0007669"/>
    <property type="project" value="UniProtKB-UniRule"/>
</dbReference>
<keyword evidence="6 9" id="KW-0648">Protein biosynthesis</keyword>
<keyword evidence="7 9" id="KW-0030">Aminoacyl-tRNA synthetase</keyword>
<feature type="domain" description="Methionyl/Leucyl tRNA synthetase" evidence="13">
    <location>
        <begin position="38"/>
        <end position="172"/>
    </location>
</feature>
<dbReference type="NCBIfam" id="TIGR00396">
    <property type="entry name" value="leuS_bact"/>
    <property type="match status" value="1"/>
</dbReference>
<evidence type="ECO:0000256" key="6">
    <source>
        <dbReference type="ARBA" id="ARBA00022917"/>
    </source>
</evidence>
<dbReference type="Proteomes" id="UP000232163">
    <property type="component" value="Unassembled WGS sequence"/>
</dbReference>
<dbReference type="InterPro" id="IPR014729">
    <property type="entry name" value="Rossmann-like_a/b/a_fold"/>
</dbReference>
<dbReference type="InterPro" id="IPR015413">
    <property type="entry name" value="Methionyl/Leucyl_tRNA_Synth"/>
</dbReference>
<dbReference type="InterPro" id="IPR009080">
    <property type="entry name" value="tRNAsynth_Ia_anticodon-bd"/>
</dbReference>
<keyword evidence="5 9" id="KW-0067">ATP-binding</keyword>
<evidence type="ECO:0000256" key="3">
    <source>
        <dbReference type="ARBA" id="ARBA00022598"/>
    </source>
</evidence>
<dbReference type="FunFam" id="3.40.50.620:FF:000003">
    <property type="entry name" value="Leucine--tRNA ligase"/>
    <property type="match status" value="1"/>
</dbReference>
<dbReference type="Pfam" id="PF00133">
    <property type="entry name" value="tRNA-synt_1"/>
    <property type="match status" value="2"/>
</dbReference>
<sequence>MATERYNPRVAEKHWQKVWDDAKLFETPNDDPRDPYYVLEMFPYPSGRIHMGHVRNYAMGDVVARYKRAKGFNVLHPMGWDAFGMPAENAAMQNKVHPKTWTYQNIETMRSQLKSMGLSLDWSREFATCDVEYYHRQQMLFLDFVEKGLVTRKSSKVNWDPEDMTVLANEQVIDGRGWRSGALVEQRELTQWFFKITDFNEELLSALDDLDQWPDKVRLMQRNWIGKSEGMLVRWALDEKSHAGGENEIEVYTTRPDTLFGASFIAIAADHPLAKKAAETNAALAEFNEECRHAGTSVVALETAEKKGFDTGLRVAHPFDPDWKLPVYVANFVLMDYGTGAIFGCPSGDQRDLDFANKYGLPVVAVVMPKDADAATFQITETAYADDGVMINSGFLDGLSPAEAFEEVANRLEKQTIGNRPQGERKVNFRLRDWGISRQRYWGCPIPMIHCDDCGVVPVPKADLPVKLPDDVEFDRPGNPLDRHPTWRHVNCPQCGKAARRETDTMDTFVDSSWYFARFTAPWENEPTDPKVANHWLPVDQYIGGIEHAILHLLYSRFFTRAMKVAGHLDISEPFKGLFTQGMVVHETYKGKDGWVTPAEVRLEEVDGKRRAVLIDSGEEIEIGSIEKMSKSKKNVVDPDDIIASYGADTARWFMLSDSPPERDVIWTEAGAEGAHRFVQRVWRLISEAAEVLQTVDAAPAFEGEALQISKTAHKTVKAVGEDIEKLAFNKAVARLYELVNVLSGPLQKIAAGEADKATIAACREATNMLLAMIAPMMPHLAEECWKALNGSGLVAHHEWPAYNETLIVENDVTMPVQINGKKRGDLTIARDADQLTVEKAALALDFVKAALNGNPPKKVIIVPQRIINVVA</sequence>
<dbReference type="AlphaFoldDB" id="A0A2N9VXC3"/>
<dbReference type="FunFam" id="1.10.730.10:FF:000002">
    <property type="entry name" value="Leucine--tRNA ligase"/>
    <property type="match status" value="1"/>
</dbReference>
<evidence type="ECO:0000313" key="16">
    <source>
        <dbReference type="Proteomes" id="UP000232163"/>
    </source>
</evidence>
<dbReference type="InterPro" id="IPR025709">
    <property type="entry name" value="Leu_tRNA-synth_edit"/>
</dbReference>
<evidence type="ECO:0000256" key="5">
    <source>
        <dbReference type="ARBA" id="ARBA00022840"/>
    </source>
</evidence>
<dbReference type="Pfam" id="PF09334">
    <property type="entry name" value="tRNA-synt_1g"/>
    <property type="match status" value="1"/>
</dbReference>
<evidence type="ECO:0000256" key="9">
    <source>
        <dbReference type="HAMAP-Rule" id="MF_00049"/>
    </source>
</evidence>
<evidence type="ECO:0000256" key="1">
    <source>
        <dbReference type="ARBA" id="ARBA00005594"/>
    </source>
</evidence>
<evidence type="ECO:0000256" key="2">
    <source>
        <dbReference type="ARBA" id="ARBA00022490"/>
    </source>
</evidence>
<dbReference type="SUPFAM" id="SSF52374">
    <property type="entry name" value="Nucleotidylyl transferase"/>
    <property type="match status" value="1"/>
</dbReference>
<dbReference type="CDD" id="cd00812">
    <property type="entry name" value="LeuRS_core"/>
    <property type="match status" value="1"/>
</dbReference>
<dbReference type="Pfam" id="PF08264">
    <property type="entry name" value="Anticodon_1"/>
    <property type="match status" value="1"/>
</dbReference>
<dbReference type="GO" id="GO:0005524">
    <property type="term" value="F:ATP binding"/>
    <property type="evidence" value="ECO:0007669"/>
    <property type="project" value="UniProtKB-UniRule"/>
</dbReference>
<evidence type="ECO:0000256" key="10">
    <source>
        <dbReference type="RuleBase" id="RU363035"/>
    </source>
</evidence>
<dbReference type="SUPFAM" id="SSF47323">
    <property type="entry name" value="Anticodon-binding domain of a subclass of class I aminoacyl-tRNA synthetases"/>
    <property type="match status" value="1"/>
</dbReference>
<dbReference type="EC" id="6.1.1.4" evidence="9"/>
<comment type="similarity">
    <text evidence="1 9 10">Belongs to the class-I aminoacyl-tRNA synthetase family.</text>
</comment>
<evidence type="ECO:0000259" key="13">
    <source>
        <dbReference type="Pfam" id="PF09334"/>
    </source>
</evidence>
<keyword evidence="3 9" id="KW-0436">Ligase</keyword>
<dbReference type="Gene3D" id="3.10.20.590">
    <property type="match status" value="1"/>
</dbReference>
<keyword evidence="16" id="KW-1185">Reference proteome</keyword>
<dbReference type="GO" id="GO:0005829">
    <property type="term" value="C:cytosol"/>
    <property type="evidence" value="ECO:0007669"/>
    <property type="project" value="TreeGrafter"/>
</dbReference>
<dbReference type="InterPro" id="IPR001412">
    <property type="entry name" value="aa-tRNA-synth_I_CS"/>
</dbReference>
<dbReference type="EMBL" id="MZMT01000035">
    <property type="protein sequence ID" value="PIO44141.1"/>
    <property type="molecule type" value="Genomic_DNA"/>
</dbReference>
<dbReference type="PANTHER" id="PTHR43740">
    <property type="entry name" value="LEUCYL-TRNA SYNTHETASE"/>
    <property type="match status" value="1"/>
</dbReference>
<dbReference type="GO" id="GO:0006429">
    <property type="term" value="P:leucyl-tRNA aminoacylation"/>
    <property type="evidence" value="ECO:0007669"/>
    <property type="project" value="UniProtKB-UniRule"/>
</dbReference>
<dbReference type="HAMAP" id="MF_00049_B">
    <property type="entry name" value="Leu_tRNA_synth_B"/>
    <property type="match status" value="1"/>
</dbReference>
<evidence type="ECO:0000313" key="15">
    <source>
        <dbReference type="EMBL" id="PIO44141.1"/>
    </source>
</evidence>
<dbReference type="Gene3D" id="3.40.50.620">
    <property type="entry name" value="HUPs"/>
    <property type="match status" value="2"/>
</dbReference>
<dbReference type="KEGG" id="pht:BLM14_00185"/>
<accession>A0A2N9VXC3</accession>
<feature type="domain" description="Aminoacyl-tRNA synthetase class Ia" evidence="11">
    <location>
        <begin position="431"/>
        <end position="587"/>
    </location>
</feature>
<dbReference type="RefSeq" id="WP_100000944.1">
    <property type="nucleotide sequence ID" value="NZ_CP017940.1"/>
</dbReference>
<dbReference type="Pfam" id="PF13603">
    <property type="entry name" value="tRNA-synt_1_2"/>
    <property type="match status" value="1"/>
</dbReference>
<dbReference type="Gene3D" id="1.10.730.10">
    <property type="entry name" value="Isoleucyl-tRNA Synthetase, Domain 1"/>
    <property type="match status" value="2"/>
</dbReference>
<feature type="domain" description="Leucyl-tRNA synthetase editing" evidence="14">
    <location>
        <begin position="222"/>
        <end position="413"/>
    </location>
</feature>
<feature type="short sequence motif" description="'KMSKS' region" evidence="9">
    <location>
        <begin position="628"/>
        <end position="632"/>
    </location>
</feature>
<evidence type="ECO:0000256" key="8">
    <source>
        <dbReference type="ARBA" id="ARBA00047469"/>
    </source>
</evidence>
<dbReference type="InterPro" id="IPR009008">
    <property type="entry name" value="Val/Leu/Ile-tRNA-synth_edit"/>
</dbReference>
<keyword evidence="4 9" id="KW-0547">Nucleotide-binding</keyword>
<protein>
    <recommendedName>
        <fullName evidence="9">Leucine--tRNA ligase</fullName>
        <ecNumber evidence="9">6.1.1.4</ecNumber>
    </recommendedName>
    <alternativeName>
        <fullName evidence="9">Leucyl-tRNA synthetase</fullName>
        <shortName evidence="9">LeuRS</shortName>
    </alternativeName>
</protein>
<dbReference type="Gene3D" id="2.20.28.290">
    <property type="match status" value="1"/>
</dbReference>
<evidence type="ECO:0000256" key="4">
    <source>
        <dbReference type="ARBA" id="ARBA00022741"/>
    </source>
</evidence>
<evidence type="ECO:0000259" key="12">
    <source>
        <dbReference type="Pfam" id="PF08264"/>
    </source>
</evidence>
<evidence type="ECO:0000259" key="14">
    <source>
        <dbReference type="Pfam" id="PF13603"/>
    </source>
</evidence>
<comment type="caution">
    <text evidence="15">The sequence shown here is derived from an EMBL/GenBank/DDBJ whole genome shotgun (WGS) entry which is preliminary data.</text>
</comment>
<feature type="domain" description="Aminoacyl-tRNA synthetase class Ia" evidence="11">
    <location>
        <begin position="627"/>
        <end position="666"/>
    </location>
</feature>
<feature type="short sequence motif" description="'HIGH' region" evidence="9">
    <location>
        <begin position="43"/>
        <end position="53"/>
    </location>
</feature>
<dbReference type="OrthoDB" id="9810365at2"/>
<dbReference type="InterPro" id="IPR002300">
    <property type="entry name" value="aa-tRNA-synth_Ia"/>
</dbReference>
<dbReference type="GO" id="GO:0002161">
    <property type="term" value="F:aminoacyl-tRNA deacylase activity"/>
    <property type="evidence" value="ECO:0007669"/>
    <property type="project" value="InterPro"/>
</dbReference>
<keyword evidence="2 9" id="KW-0963">Cytoplasm</keyword>
<dbReference type="CDD" id="cd07958">
    <property type="entry name" value="Anticodon_Ia_Leu_BEm"/>
    <property type="match status" value="1"/>
</dbReference>
<name>A0A2N9VXC3_9HYPH</name>
<dbReference type="PROSITE" id="PS00178">
    <property type="entry name" value="AA_TRNA_LIGASE_I"/>
    <property type="match status" value="1"/>
</dbReference>
<dbReference type="PANTHER" id="PTHR43740:SF2">
    <property type="entry name" value="LEUCINE--TRNA LIGASE, MITOCHONDRIAL"/>
    <property type="match status" value="1"/>
</dbReference>
<feature type="binding site" evidence="9">
    <location>
        <position position="631"/>
    </location>
    <ligand>
        <name>ATP</name>
        <dbReference type="ChEBI" id="CHEBI:30616"/>
    </ligand>
</feature>
<gene>
    <name evidence="9" type="primary">leuS</name>
    <name evidence="15" type="ORF">B5P45_15655</name>
</gene>
<comment type="catalytic activity">
    <reaction evidence="8 9">
        <text>tRNA(Leu) + L-leucine + ATP = L-leucyl-tRNA(Leu) + AMP + diphosphate</text>
        <dbReference type="Rhea" id="RHEA:11688"/>
        <dbReference type="Rhea" id="RHEA-COMP:9613"/>
        <dbReference type="Rhea" id="RHEA-COMP:9622"/>
        <dbReference type="ChEBI" id="CHEBI:30616"/>
        <dbReference type="ChEBI" id="CHEBI:33019"/>
        <dbReference type="ChEBI" id="CHEBI:57427"/>
        <dbReference type="ChEBI" id="CHEBI:78442"/>
        <dbReference type="ChEBI" id="CHEBI:78494"/>
        <dbReference type="ChEBI" id="CHEBI:456215"/>
        <dbReference type="EC" id="6.1.1.4"/>
    </reaction>
</comment>
<dbReference type="InterPro" id="IPR013155">
    <property type="entry name" value="M/V/L/I-tRNA-synth_anticd-bd"/>
</dbReference>
<organism evidence="15 16">
    <name type="scientific">Phyllobacterium zundukense</name>
    <dbReference type="NCBI Taxonomy" id="1867719"/>
    <lineage>
        <taxon>Bacteria</taxon>
        <taxon>Pseudomonadati</taxon>
        <taxon>Pseudomonadota</taxon>
        <taxon>Alphaproteobacteria</taxon>
        <taxon>Hyphomicrobiales</taxon>
        <taxon>Phyllobacteriaceae</taxon>
        <taxon>Phyllobacterium</taxon>
    </lineage>
</organism>